<dbReference type="Gene3D" id="2.60.120.260">
    <property type="entry name" value="Galactose-binding domain-like"/>
    <property type="match status" value="1"/>
</dbReference>
<dbReference type="CDD" id="cd10970">
    <property type="entry name" value="CE4_DAC_u1_6s"/>
    <property type="match status" value="1"/>
</dbReference>
<name>A0A1G2MUD9_9BACT</name>
<dbReference type="InterPro" id="IPR011330">
    <property type="entry name" value="Glyco_hydro/deAcase_b/a-brl"/>
</dbReference>
<organism evidence="4 5">
    <name type="scientific">Candidatus Taylorbacteria bacterium RIFCSPHIGHO2_02_FULL_46_13</name>
    <dbReference type="NCBI Taxonomy" id="1802312"/>
    <lineage>
        <taxon>Bacteria</taxon>
        <taxon>Candidatus Tayloriibacteriota</taxon>
    </lineage>
</organism>
<gene>
    <name evidence="4" type="ORF">A3C06_04240</name>
</gene>
<dbReference type="Gene3D" id="3.20.20.370">
    <property type="entry name" value="Glycoside hydrolase/deacetylase"/>
    <property type="match status" value="1"/>
</dbReference>
<dbReference type="EMBL" id="MHRQ01000005">
    <property type="protein sequence ID" value="OHA27364.1"/>
    <property type="molecule type" value="Genomic_DNA"/>
</dbReference>
<dbReference type="STRING" id="1802312.A3C06_04240"/>
<comment type="caution">
    <text evidence="4">The sequence shown here is derived from an EMBL/GenBank/DDBJ whole genome shotgun (WGS) entry which is preliminary data.</text>
</comment>
<dbReference type="PANTHER" id="PTHR34216:SF3">
    <property type="entry name" value="POLY-BETA-1,6-N-ACETYL-D-GLUCOSAMINE N-DEACETYLASE"/>
    <property type="match status" value="1"/>
</dbReference>
<dbReference type="GO" id="GO:0005576">
    <property type="term" value="C:extracellular region"/>
    <property type="evidence" value="ECO:0007669"/>
    <property type="project" value="UniProtKB-SubCell"/>
</dbReference>
<proteinExistence type="predicted"/>
<keyword evidence="2" id="KW-0732">Signal</keyword>
<dbReference type="GO" id="GO:0005975">
    <property type="term" value="P:carbohydrate metabolic process"/>
    <property type="evidence" value="ECO:0007669"/>
    <property type="project" value="InterPro"/>
</dbReference>
<evidence type="ECO:0000256" key="2">
    <source>
        <dbReference type="ARBA" id="ARBA00022729"/>
    </source>
</evidence>
<dbReference type="InterPro" id="IPR051398">
    <property type="entry name" value="Polysacch_Deacetylase"/>
</dbReference>
<evidence type="ECO:0000256" key="1">
    <source>
        <dbReference type="ARBA" id="ARBA00004613"/>
    </source>
</evidence>
<dbReference type="PROSITE" id="PS51677">
    <property type="entry name" value="NODB"/>
    <property type="match status" value="1"/>
</dbReference>
<evidence type="ECO:0000313" key="4">
    <source>
        <dbReference type="EMBL" id="OHA27364.1"/>
    </source>
</evidence>
<dbReference type="PANTHER" id="PTHR34216">
    <property type="match status" value="1"/>
</dbReference>
<dbReference type="Pfam" id="PF01522">
    <property type="entry name" value="Polysacc_deac_1"/>
    <property type="match status" value="1"/>
</dbReference>
<reference evidence="4 5" key="1">
    <citation type="journal article" date="2016" name="Nat. Commun.">
        <title>Thousands of microbial genomes shed light on interconnected biogeochemical processes in an aquifer system.</title>
        <authorList>
            <person name="Anantharaman K."/>
            <person name="Brown C.T."/>
            <person name="Hug L.A."/>
            <person name="Sharon I."/>
            <person name="Castelle C.J."/>
            <person name="Probst A.J."/>
            <person name="Thomas B.C."/>
            <person name="Singh A."/>
            <person name="Wilkins M.J."/>
            <person name="Karaoz U."/>
            <person name="Brodie E.L."/>
            <person name="Williams K.H."/>
            <person name="Hubbard S.S."/>
            <person name="Banfield J.F."/>
        </authorList>
    </citation>
    <scope>NUCLEOTIDE SEQUENCE [LARGE SCALE GENOMIC DNA]</scope>
</reference>
<sequence>MKQLSTMYFSVVLFILLSFIPFQALHAELLDPLANGDFEQAGETAQSAYGWQAYGSNYRRVSQPHSGAWSVRLQTDSFSAQAGAYQRLDLTQTEPKPVFIGAYVKGQRIENSPGGYFGASLYVEVHLKDGQVVYWNSVGNFGTFPWRWIGFNTGTVTTINQPIDHIFVIPILASAIGTAWFDDVTVTEFDPTQSAVTLMFDDGELSTLTEAKPILDDFGIVGSAAIVTDNLGESGFMNLADLKELVARGWEIVSHGLTHSDLTTMSERRMKRELQRSKQILEGYGFTIRNFALPFGAYNAAILSEGAKLYNSMRAYELGDNPQGAFPYDIKVRSVVNTTTLAEVNEWLAKAAAEKRWDVLVFHSISETGDDAYYVSPDRLRGIVQIIADSGIPVVTYNTGLQLFSVK</sequence>
<accession>A0A1G2MUD9</accession>
<comment type="subcellular location">
    <subcellularLocation>
        <location evidence="1">Secreted</location>
    </subcellularLocation>
</comment>
<dbReference type="Proteomes" id="UP000177565">
    <property type="component" value="Unassembled WGS sequence"/>
</dbReference>
<dbReference type="AlphaFoldDB" id="A0A1G2MUD9"/>
<evidence type="ECO:0000259" key="3">
    <source>
        <dbReference type="PROSITE" id="PS51677"/>
    </source>
</evidence>
<dbReference type="GO" id="GO:0016810">
    <property type="term" value="F:hydrolase activity, acting on carbon-nitrogen (but not peptide) bonds"/>
    <property type="evidence" value="ECO:0007669"/>
    <property type="project" value="InterPro"/>
</dbReference>
<evidence type="ECO:0000313" key="5">
    <source>
        <dbReference type="Proteomes" id="UP000177565"/>
    </source>
</evidence>
<feature type="domain" description="NodB homology" evidence="3">
    <location>
        <begin position="194"/>
        <end position="395"/>
    </location>
</feature>
<dbReference type="InterPro" id="IPR002509">
    <property type="entry name" value="NODB_dom"/>
</dbReference>
<dbReference type="SUPFAM" id="SSF88713">
    <property type="entry name" value="Glycoside hydrolase/deacetylase"/>
    <property type="match status" value="1"/>
</dbReference>
<protein>
    <recommendedName>
        <fullName evidence="3">NodB homology domain-containing protein</fullName>
    </recommendedName>
</protein>